<evidence type="ECO:0000256" key="1">
    <source>
        <dbReference type="ARBA" id="ARBA00001974"/>
    </source>
</evidence>
<keyword evidence="7" id="KW-1185">Reference proteome</keyword>
<dbReference type="InterPro" id="IPR036188">
    <property type="entry name" value="FAD/NAD-bd_sf"/>
</dbReference>
<protein>
    <submittedName>
        <fullName evidence="6">Glucose-methanol-choline (GMC) oxidoreductase family protein</fullName>
    </submittedName>
</protein>
<dbReference type="PANTHER" id="PTHR45968">
    <property type="entry name" value="OSJNBA0019K04.7 PROTEIN"/>
    <property type="match status" value="1"/>
</dbReference>
<dbReference type="Pfam" id="PF05199">
    <property type="entry name" value="GMC_oxred_C"/>
    <property type="match status" value="1"/>
</dbReference>
<dbReference type="GO" id="GO:0016614">
    <property type="term" value="F:oxidoreductase activity, acting on CH-OH group of donors"/>
    <property type="evidence" value="ECO:0007669"/>
    <property type="project" value="InterPro"/>
</dbReference>
<feature type="compositionally biased region" description="Polar residues" evidence="4">
    <location>
        <begin position="156"/>
        <end position="167"/>
    </location>
</feature>
<evidence type="ECO:0000313" key="6">
    <source>
        <dbReference type="EMBL" id="GFZ08104.1"/>
    </source>
</evidence>
<accession>A0A7J0GBD2</accession>
<keyword evidence="3" id="KW-0274">FAD</keyword>
<feature type="region of interest" description="Disordered" evidence="4">
    <location>
        <begin position="140"/>
        <end position="167"/>
    </location>
</feature>
<dbReference type="Gene3D" id="3.50.50.60">
    <property type="entry name" value="FAD/NAD(P)-binding domain"/>
    <property type="match status" value="2"/>
</dbReference>
<dbReference type="InterPro" id="IPR051871">
    <property type="entry name" value="GMC_Oxidoreductase-Related"/>
</dbReference>
<dbReference type="OrthoDB" id="269227at2759"/>
<dbReference type="InterPro" id="IPR007867">
    <property type="entry name" value="GMC_OxRtase_C"/>
</dbReference>
<comment type="cofactor">
    <cofactor evidence="1">
        <name>FAD</name>
        <dbReference type="ChEBI" id="CHEBI:57692"/>
    </cofactor>
</comment>
<comment type="caution">
    <text evidence="6">The sequence shown here is derived from an EMBL/GenBank/DDBJ whole genome shotgun (WGS) entry which is preliminary data.</text>
</comment>
<reference evidence="6 7" key="1">
    <citation type="submission" date="2019-07" db="EMBL/GenBank/DDBJ databases">
        <title>De Novo Assembly of kiwifruit Actinidia rufa.</title>
        <authorList>
            <person name="Sugita-Konishi S."/>
            <person name="Sato K."/>
            <person name="Mori E."/>
            <person name="Abe Y."/>
            <person name="Kisaki G."/>
            <person name="Hamano K."/>
            <person name="Suezawa K."/>
            <person name="Otani M."/>
            <person name="Fukuda T."/>
            <person name="Manabe T."/>
            <person name="Gomi K."/>
            <person name="Tabuchi M."/>
            <person name="Akimitsu K."/>
            <person name="Kataoka I."/>
        </authorList>
    </citation>
    <scope>NUCLEOTIDE SEQUENCE [LARGE SCALE GENOMIC DNA]</scope>
    <source>
        <strain evidence="7">cv. Fuchu</strain>
    </source>
</reference>
<dbReference type="Gene3D" id="3.30.410.40">
    <property type="match status" value="2"/>
</dbReference>
<organism evidence="6 7">
    <name type="scientific">Actinidia rufa</name>
    <dbReference type="NCBI Taxonomy" id="165716"/>
    <lineage>
        <taxon>Eukaryota</taxon>
        <taxon>Viridiplantae</taxon>
        <taxon>Streptophyta</taxon>
        <taxon>Embryophyta</taxon>
        <taxon>Tracheophyta</taxon>
        <taxon>Spermatophyta</taxon>
        <taxon>Magnoliopsida</taxon>
        <taxon>eudicotyledons</taxon>
        <taxon>Gunneridae</taxon>
        <taxon>Pentapetalae</taxon>
        <taxon>asterids</taxon>
        <taxon>Ericales</taxon>
        <taxon>Actinidiaceae</taxon>
        <taxon>Actinidia</taxon>
    </lineage>
</organism>
<evidence type="ECO:0000256" key="4">
    <source>
        <dbReference type="SAM" id="MobiDB-lite"/>
    </source>
</evidence>
<feature type="domain" description="Glucose-methanol-choline oxidoreductase C-terminal" evidence="5">
    <location>
        <begin position="306"/>
        <end position="354"/>
    </location>
</feature>
<evidence type="ECO:0000259" key="5">
    <source>
        <dbReference type="Pfam" id="PF05199"/>
    </source>
</evidence>
<name>A0A7J0GBD2_9ERIC</name>
<sequence length="446" mass="49711">MAPESPPLPAPSPPSPADPFPPPPTLSLPGDPPSTPFFRSIDGHWCPLSSYSLNALLSVMAVIRLDDGSDNIEDNDRRPPLSTSTWQEVGGTIFNRFGHQHTAAELLASTNPEKLDVLVHATVRKIVFDTTELGNVQFREETKSSGSDLQRRKRQQTPSISCQASGERSNSLIRSHWQPPATNFEWHWTSLQKLNLSVMLHNELVGKGMSDNPLNSIFVPTNKPVKQSLIQTVGISKFGVYIEARSGFGQSQDSIRCNHGILSAEIGQLSTIPPKQRSHTSLQQKQKRAPYEAFKGGFILEKIARPISRGHLSLLNTDVDDNPSITFNYFSHPSDLRRCVHGIRTVEKVLTSKHFTSFAQCDHQTLDRLLNLSVQANVNLIPKHTNDSVFGTVLLRVIDGLTFHESPGTNPQTTVMMLGRYMGAKILRERLRRSAVYRKQRPILEI</sequence>
<dbReference type="AlphaFoldDB" id="A0A7J0GBD2"/>
<feature type="region of interest" description="Disordered" evidence="4">
    <location>
        <begin position="1"/>
        <end position="34"/>
    </location>
</feature>
<evidence type="ECO:0000256" key="3">
    <source>
        <dbReference type="ARBA" id="ARBA00022827"/>
    </source>
</evidence>
<dbReference type="Proteomes" id="UP000585474">
    <property type="component" value="Unassembled WGS sequence"/>
</dbReference>
<evidence type="ECO:0000256" key="2">
    <source>
        <dbReference type="ARBA" id="ARBA00022630"/>
    </source>
</evidence>
<proteinExistence type="predicted"/>
<dbReference type="EMBL" id="BJWL01000019">
    <property type="protein sequence ID" value="GFZ08104.1"/>
    <property type="molecule type" value="Genomic_DNA"/>
</dbReference>
<gene>
    <name evidence="6" type="ORF">Acr_19g0010410</name>
</gene>
<evidence type="ECO:0000313" key="7">
    <source>
        <dbReference type="Proteomes" id="UP000585474"/>
    </source>
</evidence>
<dbReference type="SUPFAM" id="SSF54373">
    <property type="entry name" value="FAD-linked reductases, C-terminal domain"/>
    <property type="match status" value="1"/>
</dbReference>
<keyword evidence="2" id="KW-0285">Flavoprotein</keyword>
<dbReference type="PANTHER" id="PTHR45968:SF5">
    <property type="entry name" value="PROTEIN HOTHEAD"/>
    <property type="match status" value="1"/>
</dbReference>